<reference evidence="1 2" key="1">
    <citation type="submission" date="2018-05" db="EMBL/GenBank/DDBJ databases">
        <title>Genomic Encyclopedia of Archaeal and Bacterial Type Strains, Phase II (KMG-II): from individual species to whole genera.</title>
        <authorList>
            <person name="Goeker M."/>
        </authorList>
    </citation>
    <scope>NUCLEOTIDE SEQUENCE [LARGE SCALE GENOMIC DNA]</scope>
    <source>
        <strain evidence="1 2">DSM 45184</strain>
    </source>
</reference>
<accession>A0A316EVJ7</accession>
<gene>
    <name evidence="1" type="ORF">BC793_12413</name>
</gene>
<dbReference type="Proteomes" id="UP000245697">
    <property type="component" value="Unassembled WGS sequence"/>
</dbReference>
<dbReference type="PANTHER" id="PTHR35754:SF2">
    <property type="entry name" value="ATP SYNTHASE SUBUNIT B"/>
    <property type="match status" value="1"/>
</dbReference>
<dbReference type="AlphaFoldDB" id="A0A316EVJ7"/>
<proteinExistence type="predicted"/>
<comment type="caution">
    <text evidence="1">The sequence shown here is derived from an EMBL/GenBank/DDBJ whole genome shotgun (WGS) entry which is preliminary data.</text>
</comment>
<organism evidence="1 2">
    <name type="scientific">Actinoplanes xinjiangensis</name>
    <dbReference type="NCBI Taxonomy" id="512350"/>
    <lineage>
        <taxon>Bacteria</taxon>
        <taxon>Bacillati</taxon>
        <taxon>Actinomycetota</taxon>
        <taxon>Actinomycetes</taxon>
        <taxon>Micromonosporales</taxon>
        <taxon>Micromonosporaceae</taxon>
        <taxon>Actinoplanes</taxon>
    </lineage>
</organism>
<sequence>MNKSANDSAAPPDRILFEPARKAGRIFKDYVLDLYFPAHALSWWQRVWCAPLLFLVEYLVYRVDSVTERSQHIDLEVTRAADYDTLHRYKAAFARLLRGLGVHSDAVAAQLDAGEQYVRLENRVTSGPQPSAVEVLRLVELRPSDVRLLHAMIFGLLRRPADQRMLDLLWPVEVLADIGNDISHASGDIAAGRFNTYGVFLRLYHDEAPQRLRTEIEHYERLFHERLAELPPGRRQDLKDLCERRYRPLIRGLTDLPTALRPTTSPQPEEKS</sequence>
<dbReference type="PANTHER" id="PTHR35754">
    <property type="entry name" value="ATP SYNTHASE SUBUNIT B"/>
    <property type="match status" value="1"/>
</dbReference>
<name>A0A316EVJ7_9ACTN</name>
<evidence type="ECO:0000313" key="1">
    <source>
        <dbReference type="EMBL" id="PWK36032.1"/>
    </source>
</evidence>
<evidence type="ECO:0000313" key="2">
    <source>
        <dbReference type="Proteomes" id="UP000245697"/>
    </source>
</evidence>
<dbReference type="EMBL" id="QGGR01000024">
    <property type="protein sequence ID" value="PWK36032.1"/>
    <property type="molecule type" value="Genomic_DNA"/>
</dbReference>
<keyword evidence="2" id="KW-1185">Reference proteome</keyword>
<protein>
    <submittedName>
        <fullName evidence="1">Uncharacterized protein</fullName>
    </submittedName>
</protein>